<evidence type="ECO:0000313" key="1">
    <source>
        <dbReference type="EMBL" id="KAK3768923.1"/>
    </source>
</evidence>
<dbReference type="Proteomes" id="UP001283361">
    <property type="component" value="Unassembled WGS sequence"/>
</dbReference>
<gene>
    <name evidence="1" type="ORF">RRG08_060359</name>
</gene>
<dbReference type="AlphaFoldDB" id="A0AAE0ZGA6"/>
<accession>A0AAE0ZGA6</accession>
<name>A0AAE0ZGA6_9GAST</name>
<protein>
    <submittedName>
        <fullName evidence="1">Uncharacterized protein</fullName>
    </submittedName>
</protein>
<dbReference type="EMBL" id="JAWDGP010003996">
    <property type="protein sequence ID" value="KAK3768923.1"/>
    <property type="molecule type" value="Genomic_DNA"/>
</dbReference>
<sequence>MSIVVGQRGSAFLEDHPFDLKLRCYCNKQLSECPSRRFRAKKLVLWGEYQELDHRLFQRLVSSKPRKHLARMTAVDRLISSKLRKHLARMTDVDRLVSSKLRNQLARTPDVYRLAPCQNSRFVVTPVCGDSSPSELETCDETDVLRREKNFTCY</sequence>
<evidence type="ECO:0000313" key="2">
    <source>
        <dbReference type="Proteomes" id="UP001283361"/>
    </source>
</evidence>
<organism evidence="1 2">
    <name type="scientific">Elysia crispata</name>
    <name type="common">lettuce slug</name>
    <dbReference type="NCBI Taxonomy" id="231223"/>
    <lineage>
        <taxon>Eukaryota</taxon>
        <taxon>Metazoa</taxon>
        <taxon>Spiralia</taxon>
        <taxon>Lophotrochozoa</taxon>
        <taxon>Mollusca</taxon>
        <taxon>Gastropoda</taxon>
        <taxon>Heterobranchia</taxon>
        <taxon>Euthyneura</taxon>
        <taxon>Panpulmonata</taxon>
        <taxon>Sacoglossa</taxon>
        <taxon>Placobranchoidea</taxon>
        <taxon>Plakobranchidae</taxon>
        <taxon>Elysia</taxon>
    </lineage>
</organism>
<proteinExistence type="predicted"/>
<comment type="caution">
    <text evidence="1">The sequence shown here is derived from an EMBL/GenBank/DDBJ whole genome shotgun (WGS) entry which is preliminary data.</text>
</comment>
<keyword evidence="2" id="KW-1185">Reference proteome</keyword>
<reference evidence="1" key="1">
    <citation type="journal article" date="2023" name="G3 (Bethesda)">
        <title>A reference genome for the long-term kleptoplast-retaining sea slug Elysia crispata morphotype clarki.</title>
        <authorList>
            <person name="Eastman K.E."/>
            <person name="Pendleton A.L."/>
            <person name="Shaikh M.A."/>
            <person name="Suttiyut T."/>
            <person name="Ogas R."/>
            <person name="Tomko P."/>
            <person name="Gavelis G."/>
            <person name="Widhalm J.R."/>
            <person name="Wisecaver J.H."/>
        </authorList>
    </citation>
    <scope>NUCLEOTIDE SEQUENCE</scope>
    <source>
        <strain evidence="1">ECLA1</strain>
    </source>
</reference>